<dbReference type="EMBL" id="CACVBM020001357">
    <property type="protein sequence ID" value="CAA7046857.1"/>
    <property type="molecule type" value="Genomic_DNA"/>
</dbReference>
<accession>A0A6D2K3N2</accession>
<comment type="caution">
    <text evidence="2">The sequence shown here is derived from an EMBL/GenBank/DDBJ whole genome shotgun (WGS) entry which is preliminary data.</text>
</comment>
<keyword evidence="3" id="KW-1185">Reference proteome</keyword>
<feature type="region of interest" description="Disordered" evidence="1">
    <location>
        <begin position="120"/>
        <end position="184"/>
    </location>
</feature>
<feature type="compositionally biased region" description="Polar residues" evidence="1">
    <location>
        <begin position="159"/>
        <end position="170"/>
    </location>
</feature>
<protein>
    <submittedName>
        <fullName evidence="2">Uncharacterized protein</fullName>
    </submittedName>
</protein>
<evidence type="ECO:0000256" key="1">
    <source>
        <dbReference type="SAM" id="MobiDB-lite"/>
    </source>
</evidence>
<evidence type="ECO:0000313" key="2">
    <source>
        <dbReference type="EMBL" id="CAA7046857.1"/>
    </source>
</evidence>
<proteinExistence type="predicted"/>
<dbReference type="Proteomes" id="UP000467841">
    <property type="component" value="Unassembled WGS sequence"/>
</dbReference>
<name>A0A6D2K3N2_9BRAS</name>
<evidence type="ECO:0000313" key="3">
    <source>
        <dbReference type="Proteomes" id="UP000467841"/>
    </source>
</evidence>
<gene>
    <name evidence="2" type="ORF">MERR_LOCUS34092</name>
</gene>
<organism evidence="2 3">
    <name type="scientific">Microthlaspi erraticum</name>
    <dbReference type="NCBI Taxonomy" id="1685480"/>
    <lineage>
        <taxon>Eukaryota</taxon>
        <taxon>Viridiplantae</taxon>
        <taxon>Streptophyta</taxon>
        <taxon>Embryophyta</taxon>
        <taxon>Tracheophyta</taxon>
        <taxon>Spermatophyta</taxon>
        <taxon>Magnoliopsida</taxon>
        <taxon>eudicotyledons</taxon>
        <taxon>Gunneridae</taxon>
        <taxon>Pentapetalae</taxon>
        <taxon>rosids</taxon>
        <taxon>malvids</taxon>
        <taxon>Brassicales</taxon>
        <taxon>Brassicaceae</taxon>
        <taxon>Coluteocarpeae</taxon>
        <taxon>Microthlaspi</taxon>
    </lineage>
</organism>
<reference evidence="2" key="1">
    <citation type="submission" date="2020-01" db="EMBL/GenBank/DDBJ databases">
        <authorList>
            <person name="Mishra B."/>
        </authorList>
    </citation>
    <scope>NUCLEOTIDE SEQUENCE [LARGE SCALE GENOMIC DNA]</scope>
</reference>
<sequence length="184" mass="20496">MHPWSLLASHNGCLRTHSNHVSEPRAKLIYKLSTGVELILMQALSLLDDDVLIRPLHYQKDKRSGKEYIKREDEKKKKMKQDNLLHLRSIYISAHRATSEASFTVDLGSVRFPLLRQPQRDSGLGHRLHSPDLHGDGSGTSRQPPRHKAKKGEIEDATGLTQIVNQSGSASGRMDGHVAELSGA</sequence>
<dbReference type="AlphaFoldDB" id="A0A6D2K3N2"/>